<dbReference type="RefSeq" id="WP_204908602.1">
    <property type="nucleotide sequence ID" value="NZ_JACJLV010000013.1"/>
</dbReference>
<dbReference type="PIRSF" id="PIRSF038958">
    <property type="entry name" value="PG_synth_SpoVB"/>
    <property type="match status" value="1"/>
</dbReference>
<evidence type="ECO:0000256" key="5">
    <source>
        <dbReference type="ARBA" id="ARBA00023136"/>
    </source>
</evidence>
<keyword evidence="3" id="KW-0812">Transmembrane</keyword>
<keyword evidence="7" id="KW-1185">Reference proteome</keyword>
<dbReference type="CDD" id="cd13124">
    <property type="entry name" value="MATE_SpoVB_like"/>
    <property type="match status" value="1"/>
</dbReference>
<dbReference type="InterPro" id="IPR050833">
    <property type="entry name" value="Poly_Biosynth_Transport"/>
</dbReference>
<dbReference type="Proteomes" id="UP000713880">
    <property type="component" value="Unassembled WGS sequence"/>
</dbReference>
<evidence type="ECO:0000256" key="4">
    <source>
        <dbReference type="ARBA" id="ARBA00022989"/>
    </source>
</evidence>
<evidence type="ECO:0000256" key="1">
    <source>
        <dbReference type="ARBA" id="ARBA00004651"/>
    </source>
</evidence>
<evidence type="ECO:0000313" key="7">
    <source>
        <dbReference type="Proteomes" id="UP000713880"/>
    </source>
</evidence>
<evidence type="ECO:0000313" key="6">
    <source>
        <dbReference type="EMBL" id="MBM6826556.1"/>
    </source>
</evidence>
<reference evidence="6" key="1">
    <citation type="submission" date="2020-08" db="EMBL/GenBank/DDBJ databases">
        <authorList>
            <person name="Cejkova D."/>
            <person name="Kubasova T."/>
            <person name="Jahodarova E."/>
            <person name="Rychlik I."/>
        </authorList>
    </citation>
    <scope>NUCLEOTIDE SEQUENCE</scope>
    <source>
        <strain evidence="6">An420c</strain>
    </source>
</reference>
<organism evidence="6 7">
    <name type="scientific">Mordavella massiliensis</name>
    <dbReference type="NCBI Taxonomy" id="1871024"/>
    <lineage>
        <taxon>Bacteria</taxon>
        <taxon>Bacillati</taxon>
        <taxon>Bacillota</taxon>
        <taxon>Clostridia</taxon>
        <taxon>Eubacteriales</taxon>
        <taxon>Clostridiaceae</taxon>
        <taxon>Mordavella</taxon>
    </lineage>
</organism>
<dbReference type="PANTHER" id="PTHR30250:SF24">
    <property type="entry name" value="STAGE V SPORULATION PROTEIN B"/>
    <property type="match status" value="1"/>
</dbReference>
<dbReference type="Pfam" id="PF01943">
    <property type="entry name" value="Polysacc_synt"/>
    <property type="match status" value="1"/>
</dbReference>
<reference evidence="6" key="2">
    <citation type="journal article" date="2021" name="Sci. Rep.">
        <title>The distribution of antibiotic resistance genes in chicken gut microbiota commensals.</title>
        <authorList>
            <person name="Juricova H."/>
            <person name="Matiasovicova J."/>
            <person name="Kubasova T."/>
            <person name="Cejkova D."/>
            <person name="Rychlik I."/>
        </authorList>
    </citation>
    <scope>NUCLEOTIDE SEQUENCE</scope>
    <source>
        <strain evidence="6">An420c</strain>
    </source>
</reference>
<dbReference type="PANTHER" id="PTHR30250">
    <property type="entry name" value="PST FAMILY PREDICTED COLANIC ACID TRANSPORTER"/>
    <property type="match status" value="1"/>
</dbReference>
<keyword evidence="2" id="KW-1003">Cell membrane</keyword>
<comment type="caution">
    <text evidence="6">The sequence shown here is derived from an EMBL/GenBank/DDBJ whole genome shotgun (WGS) entry which is preliminary data.</text>
</comment>
<dbReference type="InterPro" id="IPR024923">
    <property type="entry name" value="PG_synth_SpoVB"/>
</dbReference>
<dbReference type="GO" id="GO:0005886">
    <property type="term" value="C:plasma membrane"/>
    <property type="evidence" value="ECO:0007669"/>
    <property type="project" value="UniProtKB-SubCell"/>
</dbReference>
<evidence type="ECO:0000256" key="2">
    <source>
        <dbReference type="ARBA" id="ARBA00022475"/>
    </source>
</evidence>
<evidence type="ECO:0000256" key="3">
    <source>
        <dbReference type="ARBA" id="ARBA00022692"/>
    </source>
</evidence>
<proteinExistence type="predicted"/>
<dbReference type="InterPro" id="IPR002797">
    <property type="entry name" value="Polysacc_synth"/>
</dbReference>
<keyword evidence="4" id="KW-1133">Transmembrane helix</keyword>
<protein>
    <submittedName>
        <fullName evidence="6">Polysaccharide biosynthesis protein</fullName>
    </submittedName>
</protein>
<name>A0A939BJX7_9CLOT</name>
<keyword evidence="5" id="KW-0472">Membrane</keyword>
<accession>A0A939BJX7</accession>
<comment type="subcellular location">
    <subcellularLocation>
        <location evidence="1">Cell membrane</location>
        <topology evidence="1">Multi-pass membrane protein</topology>
    </subcellularLocation>
</comment>
<gene>
    <name evidence="6" type="ORF">H6A13_05490</name>
</gene>
<sequence length="440" mass="48182">MSRRSILLKGTLILTLTGLCTRVMGFFYRIFLSHTFGEEGMGIYQLVFPVYALGFSLTCAGIQTILSRLTAKNTALGKEKEARELLYSGLLITVFLSCIVTLLLQKYANSAAVNFLRDPRCEDLLILLSYVFPFAAVHSCICGYYFGRKETGIPAVSQLLEQSARIAGVLLIYHIGKSQGVSFQISLAVIGLILGELASSSFCLYMLRKQETRRMHTPSFLGLARHAPKLLVPSLPLTGSRVLLNLLQSTEAVSIPLKLQLYGMTGREALSVYGVLTGMALPCILFPSALTNSVSTMLLPEVADLQAVKDRSGFLSLVRKTACSCIAMGSICCVFLFVTGPWIGRWLFHSSLAGTLIRTLAFMCPFLYTNGTLISMINGTGKTSVTFLINGASLSLRLFSVFLLIPLFGILGYLWGMLASQILVFLSCLIFLIRFSGKRL</sequence>
<dbReference type="EMBL" id="JACJLV010000013">
    <property type="protein sequence ID" value="MBM6826556.1"/>
    <property type="molecule type" value="Genomic_DNA"/>
</dbReference>
<dbReference type="AlphaFoldDB" id="A0A939BJX7"/>